<dbReference type="GO" id="GO:0004072">
    <property type="term" value="F:aspartate kinase activity"/>
    <property type="evidence" value="ECO:0007669"/>
    <property type="project" value="UniProtKB-EC"/>
</dbReference>
<keyword evidence="6 10" id="KW-0418">Kinase</keyword>
<evidence type="ECO:0000259" key="12">
    <source>
        <dbReference type="Pfam" id="PF00696"/>
    </source>
</evidence>
<evidence type="ECO:0000313" key="14">
    <source>
        <dbReference type="EMBL" id="WFB40395.1"/>
    </source>
</evidence>
<dbReference type="PROSITE" id="PS00324">
    <property type="entry name" value="ASPARTOKINASE"/>
    <property type="match status" value="1"/>
</dbReference>
<keyword evidence="11" id="KW-0028">Amino-acid biosynthesis</keyword>
<protein>
    <recommendedName>
        <fullName evidence="10">Aspartokinase</fullName>
        <ecNumber evidence="10">2.7.2.4</ecNumber>
    </recommendedName>
</protein>
<evidence type="ECO:0000259" key="13">
    <source>
        <dbReference type="Pfam" id="PF22468"/>
    </source>
</evidence>
<evidence type="ECO:0000256" key="10">
    <source>
        <dbReference type="RuleBase" id="RU003448"/>
    </source>
</evidence>
<comment type="catalytic activity">
    <reaction evidence="9 10">
        <text>L-aspartate + ATP = 4-phospho-L-aspartate + ADP</text>
        <dbReference type="Rhea" id="RHEA:23776"/>
        <dbReference type="ChEBI" id="CHEBI:29991"/>
        <dbReference type="ChEBI" id="CHEBI:30616"/>
        <dbReference type="ChEBI" id="CHEBI:57535"/>
        <dbReference type="ChEBI" id="CHEBI:456216"/>
        <dbReference type="EC" id="2.7.2.4"/>
    </reaction>
</comment>
<dbReference type="SUPFAM" id="SSF53633">
    <property type="entry name" value="Carbamate kinase-like"/>
    <property type="match status" value="1"/>
</dbReference>
<dbReference type="InterPro" id="IPR054352">
    <property type="entry name" value="ACT_Aspartokinase"/>
</dbReference>
<dbReference type="RefSeq" id="WP_049172643.1">
    <property type="nucleotide sequence ID" value="NZ_CP120687.1"/>
</dbReference>
<evidence type="ECO:0000256" key="11">
    <source>
        <dbReference type="RuleBase" id="RU004249"/>
    </source>
</evidence>
<evidence type="ECO:0000256" key="6">
    <source>
        <dbReference type="ARBA" id="ARBA00022777"/>
    </source>
</evidence>
<dbReference type="CDD" id="cd04245">
    <property type="entry name" value="AAK_AKiii-YclM-BS"/>
    <property type="match status" value="1"/>
</dbReference>
<evidence type="ECO:0000256" key="5">
    <source>
        <dbReference type="ARBA" id="ARBA00022741"/>
    </source>
</evidence>
<name>A0ABY8DTR9_9LACO</name>
<feature type="domain" description="Aspartate/glutamate/uridylate kinase" evidence="12">
    <location>
        <begin position="2"/>
        <end position="274"/>
    </location>
</feature>
<dbReference type="NCBIfam" id="NF006540">
    <property type="entry name" value="PRK09034.1"/>
    <property type="match status" value="1"/>
</dbReference>
<dbReference type="Pfam" id="PF00696">
    <property type="entry name" value="AA_kinase"/>
    <property type="match status" value="1"/>
</dbReference>
<dbReference type="InterPro" id="IPR001341">
    <property type="entry name" value="Asp_kinase"/>
</dbReference>
<evidence type="ECO:0000256" key="3">
    <source>
        <dbReference type="ARBA" id="ARBA00010122"/>
    </source>
</evidence>
<keyword evidence="8" id="KW-0220">Diaminopimelate biosynthesis</keyword>
<dbReference type="Pfam" id="PF22468">
    <property type="entry name" value="ACT_9"/>
    <property type="match status" value="1"/>
</dbReference>
<dbReference type="Gene3D" id="1.20.120.1320">
    <property type="entry name" value="Aspartokinase, catalytic domain"/>
    <property type="match status" value="1"/>
</dbReference>
<dbReference type="InterPro" id="IPR035804">
    <property type="entry name" value="AKIII_YclM_N"/>
</dbReference>
<keyword evidence="7" id="KW-0067">ATP-binding</keyword>
<gene>
    <name evidence="14" type="ORF">LHUE1_001183</name>
</gene>
<evidence type="ECO:0000256" key="4">
    <source>
        <dbReference type="ARBA" id="ARBA00022679"/>
    </source>
</evidence>
<dbReference type="EC" id="2.7.2.4" evidence="10"/>
<dbReference type="CDD" id="cd04911">
    <property type="entry name" value="ACT_AKiii-YclM-BS_1"/>
    <property type="match status" value="1"/>
</dbReference>
<dbReference type="Gene3D" id="3.40.1160.10">
    <property type="entry name" value="Acetylglutamate kinase-like"/>
    <property type="match status" value="1"/>
</dbReference>
<organism evidence="14 15">
    <name type="scientific">Lacticaseibacillus huelsenbergensis</name>
    <dbReference type="NCBI Taxonomy" id="3035291"/>
    <lineage>
        <taxon>Bacteria</taxon>
        <taxon>Bacillati</taxon>
        <taxon>Bacillota</taxon>
        <taxon>Bacilli</taxon>
        <taxon>Lactobacillales</taxon>
        <taxon>Lactobacillaceae</taxon>
        <taxon>Lacticaseibacillus</taxon>
    </lineage>
</organism>
<dbReference type="Gene3D" id="3.30.2130.10">
    <property type="entry name" value="VC0802-like"/>
    <property type="match status" value="1"/>
</dbReference>
<keyword evidence="5" id="KW-0547">Nucleotide-binding</keyword>
<dbReference type="EMBL" id="CP120687">
    <property type="protein sequence ID" value="WFB40395.1"/>
    <property type="molecule type" value="Genomic_DNA"/>
</dbReference>
<evidence type="ECO:0000313" key="15">
    <source>
        <dbReference type="Proteomes" id="UP001220228"/>
    </source>
</evidence>
<feature type="domain" description="Aspartokinase ACT" evidence="13">
    <location>
        <begin position="388"/>
        <end position="448"/>
    </location>
</feature>
<comment type="pathway">
    <text evidence="11">Amino-acid biosynthesis; L-methionine biosynthesis via de novo pathway; L-homoserine from L-aspartate: step 1/3.</text>
</comment>
<dbReference type="PANTHER" id="PTHR21499:SF67">
    <property type="entry name" value="ASPARTOKINASE 3"/>
    <property type="match status" value="1"/>
</dbReference>
<dbReference type="PIRSF" id="PIRSF000726">
    <property type="entry name" value="Asp_kin"/>
    <property type="match status" value="1"/>
</dbReference>
<dbReference type="InterPro" id="IPR042199">
    <property type="entry name" value="AsparK_Bifunc_asparK/hSer_DH"/>
</dbReference>
<dbReference type="Proteomes" id="UP001220228">
    <property type="component" value="Chromosome"/>
</dbReference>
<accession>A0ABY8DTR9</accession>
<keyword evidence="15" id="KW-1185">Reference proteome</keyword>
<sequence>MRVVKFGGSSLANGSQFAKVVAIMKANPARQVMVTSAPGKRHPGDVKVTDLLIQYAQAVLRHENATAVVTEIVARYHAIADDFGLDPQVMQQIRKELYQLPKKAFANRDYLLAGFKARGEKLNAFLMTAVLNHEGIEATYGEPKDLGIVVTDDPNDAEVSRETYTHLETFSRPLGVLVVPGFYGYTSKGAVATFSRGGSDITGAILANGFHADLYENFTDVDGVAAADPRVVANPQMIQEMTYREMRELSYGGFGVFHDEAILPAIAGQIPINLKNTNHPDAPGTMIVPEQHFVPKHAITGIVSSQHFGAIYLHRYLLNKEVGFTLKLLQVLERHGISYEHMPSGIDDLTIILDDRQLNEAKRKAVCDEIQAAVHPDVLKWIDDYAIIMVVGEGMAQRTGLIQTILQPLASAGVHVSMINEGASQISLMLGTSRESANRAVKAIYNAFFIPINQRLEVH</sequence>
<keyword evidence="4 10" id="KW-0808">Transferase</keyword>
<dbReference type="InterPro" id="IPR018042">
    <property type="entry name" value="Aspartate_kinase_CS"/>
</dbReference>
<dbReference type="NCBIfam" id="TIGR00657">
    <property type="entry name" value="asp_kinases"/>
    <property type="match status" value="1"/>
</dbReference>
<dbReference type="PANTHER" id="PTHR21499">
    <property type="entry name" value="ASPARTATE KINASE"/>
    <property type="match status" value="1"/>
</dbReference>
<dbReference type="InterPro" id="IPR001048">
    <property type="entry name" value="Asp/Glu/Uridylate_kinase"/>
</dbReference>
<evidence type="ECO:0000256" key="8">
    <source>
        <dbReference type="ARBA" id="ARBA00022915"/>
    </source>
</evidence>
<dbReference type="InterPro" id="IPR045865">
    <property type="entry name" value="ACT-like_dom_sf"/>
</dbReference>
<evidence type="ECO:0000256" key="9">
    <source>
        <dbReference type="ARBA" id="ARBA00047872"/>
    </source>
</evidence>
<dbReference type="SUPFAM" id="SSF55021">
    <property type="entry name" value="ACT-like"/>
    <property type="match status" value="2"/>
</dbReference>
<evidence type="ECO:0000256" key="7">
    <source>
        <dbReference type="ARBA" id="ARBA00022840"/>
    </source>
</evidence>
<comment type="pathway">
    <text evidence="11">Amino-acid biosynthesis; L-threonine biosynthesis; L-threonine from L-aspartate: step 1/5.</text>
</comment>
<comment type="similarity">
    <text evidence="3 10">Belongs to the aspartokinase family.</text>
</comment>
<dbReference type="InterPro" id="IPR036393">
    <property type="entry name" value="AceGlu_kinase-like_sf"/>
</dbReference>
<reference evidence="14 15" key="1">
    <citation type="submission" date="2023-03" db="EMBL/GenBank/DDBJ databases">
        <authorList>
            <person name="Ruckert-Reed C."/>
        </authorList>
    </citation>
    <scope>NUCLEOTIDE SEQUENCE [LARGE SCALE GENOMIC DNA]</scope>
    <source>
        <strain evidence="14 15">DSM 115425</strain>
    </source>
</reference>
<comment type="pathway">
    <text evidence="2 11">Amino-acid biosynthesis; L-lysine biosynthesis via DAP pathway; (S)-tetrahydrodipicolinate from L-aspartate: step 1/4.</text>
</comment>
<proteinExistence type="inferred from homology"/>
<evidence type="ECO:0000256" key="1">
    <source>
        <dbReference type="ARBA" id="ARBA00003121"/>
    </source>
</evidence>
<evidence type="ECO:0000256" key="2">
    <source>
        <dbReference type="ARBA" id="ARBA00004766"/>
    </source>
</evidence>
<dbReference type="InterPro" id="IPR005260">
    <property type="entry name" value="Asp_kin_monofn"/>
</dbReference>
<comment type="function">
    <text evidence="1">Catalyzes the phosphorylation of the beta-carboxyl group of aspartic acid with ATP to yield 4-phospho-L-aspartate, which is involved in the branched biosynthetic pathway leading to the biosynthesis of amino acids threonine, isoleucine and methionine.</text>
</comment>